<evidence type="ECO:0000256" key="1">
    <source>
        <dbReference type="SAM" id="MobiDB-lite"/>
    </source>
</evidence>
<evidence type="ECO:0000313" key="3">
    <source>
        <dbReference type="Proteomes" id="UP000601435"/>
    </source>
</evidence>
<gene>
    <name evidence="2" type="primary">GIP</name>
    <name evidence="2" type="ORF">SNEC2469_LOCUS30660</name>
</gene>
<dbReference type="EMBL" id="CAJNJA010072161">
    <property type="protein sequence ID" value="CAE7906131.1"/>
    <property type="molecule type" value="Genomic_DNA"/>
</dbReference>
<proteinExistence type="predicted"/>
<feature type="region of interest" description="Disordered" evidence="1">
    <location>
        <begin position="189"/>
        <end position="286"/>
    </location>
</feature>
<sequence>MSGASLLDSKAAFKGKVLEYGLPLPVFEGIVRRGVDTLSKAAYAVGAPGVLRSEDALRGFLNPDEPATVEQGQVAIARQQIEGPDEKRQDLQPAERRSLALDLCEAATFEASERWHAELLRHLQQAPPMEYKQVDIMQILRADRAAWTYMAEKANSLKKRADGSLPMDDLFASLTGATEVMMFLMPLPGGGHHKRPAPPEHTATAAADPAAPAKKSRTKARRDRQKQRLQEALALAGTSAPQAQPPASTFPPKPPAPSAPVALPPAPPAPNHKGKGKGKHKQQRQS</sequence>
<dbReference type="OrthoDB" id="448961at2759"/>
<keyword evidence="3" id="KW-1185">Reference proteome</keyword>
<feature type="compositionally biased region" description="Pro residues" evidence="1">
    <location>
        <begin position="248"/>
        <end position="270"/>
    </location>
</feature>
<feature type="compositionally biased region" description="Basic residues" evidence="1">
    <location>
        <begin position="214"/>
        <end position="227"/>
    </location>
</feature>
<name>A0A813BHJ1_9DINO</name>
<reference evidence="2" key="1">
    <citation type="submission" date="2021-02" db="EMBL/GenBank/DDBJ databases">
        <authorList>
            <person name="Dougan E. K."/>
            <person name="Rhodes N."/>
            <person name="Thang M."/>
            <person name="Chan C."/>
        </authorList>
    </citation>
    <scope>NUCLEOTIDE SEQUENCE</scope>
</reference>
<organism evidence="2 3">
    <name type="scientific">Symbiodinium necroappetens</name>
    <dbReference type="NCBI Taxonomy" id="1628268"/>
    <lineage>
        <taxon>Eukaryota</taxon>
        <taxon>Sar</taxon>
        <taxon>Alveolata</taxon>
        <taxon>Dinophyceae</taxon>
        <taxon>Suessiales</taxon>
        <taxon>Symbiodiniaceae</taxon>
        <taxon>Symbiodinium</taxon>
    </lineage>
</organism>
<feature type="compositionally biased region" description="Basic residues" evidence="1">
    <location>
        <begin position="272"/>
        <end position="286"/>
    </location>
</feature>
<evidence type="ECO:0000313" key="2">
    <source>
        <dbReference type="EMBL" id="CAE7906131.1"/>
    </source>
</evidence>
<dbReference type="Proteomes" id="UP000601435">
    <property type="component" value="Unassembled WGS sequence"/>
</dbReference>
<accession>A0A813BHJ1</accession>
<dbReference type="AlphaFoldDB" id="A0A813BHJ1"/>
<comment type="caution">
    <text evidence="2">The sequence shown here is derived from an EMBL/GenBank/DDBJ whole genome shotgun (WGS) entry which is preliminary data.</text>
</comment>
<protein>
    <submittedName>
        <fullName evidence="2">GIP protein</fullName>
    </submittedName>
</protein>
<feature type="compositionally biased region" description="Low complexity" evidence="1">
    <location>
        <begin position="200"/>
        <end position="213"/>
    </location>
</feature>